<sequence length="378" mass="43535">DDYARCHRRGGGGGYDYYREVALELAGLEPNATIDRLERDDPFGIRAFDAELERRELGLRRALDIDEVRQLFPCPVNERRITLPDARDGRKARDFREGKGGTFLFFQHLRKAGGTNFCTLAEMNLPKSALPRYYCMPDMDWSGNKNAGYLHSWSNRDIVTRMEESGYRIAGNEWENFDVGRHFDLPAVFATSFRKPLDRALSQFRFECIEDRGCRIKDVHKWWDKRTDLWNVYTETFADGTTRQHLRGSFANERRNLMAVAIDTLSKFNIVLSMEWLAYAGPQVRSILGFDNTSALTTRVRPHITQARRDDGQDRNNLGSASIAKASWVPKEYLDAKQYKKMSEDLALDEVLTDVGRRMFLERLVCEDSGGSVLNNDE</sequence>
<dbReference type="Gene3D" id="3.40.50.300">
    <property type="entry name" value="P-loop containing nucleotide triphosphate hydrolases"/>
    <property type="match status" value="1"/>
</dbReference>
<gene>
    <name evidence="1" type="ORF">ACHAXA_006456</name>
</gene>
<dbReference type="EMBL" id="JALLPB020000046">
    <property type="protein sequence ID" value="KAL3823126.1"/>
    <property type="molecule type" value="Genomic_DNA"/>
</dbReference>
<keyword evidence="2" id="KW-1185">Reference proteome</keyword>
<protein>
    <submittedName>
        <fullName evidence="1">Uncharacterized protein</fullName>
    </submittedName>
</protein>
<evidence type="ECO:0000313" key="2">
    <source>
        <dbReference type="Proteomes" id="UP001530377"/>
    </source>
</evidence>
<comment type="caution">
    <text evidence="1">The sequence shown here is derived from an EMBL/GenBank/DDBJ whole genome shotgun (WGS) entry which is preliminary data.</text>
</comment>
<dbReference type="InterPro" id="IPR027417">
    <property type="entry name" value="P-loop_NTPase"/>
</dbReference>
<proteinExistence type="predicted"/>
<reference evidence="1 2" key="1">
    <citation type="submission" date="2024-10" db="EMBL/GenBank/DDBJ databases">
        <title>Updated reference genomes for cyclostephanoid diatoms.</title>
        <authorList>
            <person name="Roberts W.R."/>
            <person name="Alverson A.J."/>
        </authorList>
    </citation>
    <scope>NUCLEOTIDE SEQUENCE [LARGE SCALE GENOMIC DNA]</scope>
    <source>
        <strain evidence="1 2">AJA228-03</strain>
    </source>
</reference>
<name>A0ABD3SFB1_9STRA</name>
<feature type="non-terminal residue" evidence="1">
    <location>
        <position position="1"/>
    </location>
</feature>
<dbReference type="Proteomes" id="UP001530377">
    <property type="component" value="Unassembled WGS sequence"/>
</dbReference>
<accession>A0ABD3SFB1</accession>
<evidence type="ECO:0000313" key="1">
    <source>
        <dbReference type="EMBL" id="KAL3823126.1"/>
    </source>
</evidence>
<dbReference type="AlphaFoldDB" id="A0ABD3SFB1"/>
<organism evidence="1 2">
    <name type="scientific">Cyclostephanos tholiformis</name>
    <dbReference type="NCBI Taxonomy" id="382380"/>
    <lineage>
        <taxon>Eukaryota</taxon>
        <taxon>Sar</taxon>
        <taxon>Stramenopiles</taxon>
        <taxon>Ochrophyta</taxon>
        <taxon>Bacillariophyta</taxon>
        <taxon>Coscinodiscophyceae</taxon>
        <taxon>Thalassiosirophycidae</taxon>
        <taxon>Stephanodiscales</taxon>
        <taxon>Stephanodiscaceae</taxon>
        <taxon>Cyclostephanos</taxon>
    </lineage>
</organism>